<evidence type="ECO:0000256" key="2">
    <source>
        <dbReference type="SAM" id="SignalP"/>
    </source>
</evidence>
<evidence type="ECO:0000256" key="1">
    <source>
        <dbReference type="SAM" id="MobiDB-lite"/>
    </source>
</evidence>
<dbReference type="AlphaFoldDB" id="N6TYD6"/>
<gene>
    <name evidence="3" type="ORF">RHSP_52509</name>
</gene>
<feature type="region of interest" description="Disordered" evidence="1">
    <location>
        <begin position="29"/>
        <end position="101"/>
    </location>
</feature>
<keyword evidence="4" id="KW-1185">Reference proteome</keyword>
<proteinExistence type="predicted"/>
<protein>
    <recommendedName>
        <fullName evidence="5">Adenylate cyclase</fullName>
    </recommendedName>
</protein>
<comment type="caution">
    <text evidence="3">The sequence shown here is derived from an EMBL/GenBank/DDBJ whole genome shotgun (WGS) entry which is preliminary data.</text>
</comment>
<evidence type="ECO:0000313" key="4">
    <source>
        <dbReference type="Proteomes" id="UP000012429"/>
    </source>
</evidence>
<name>N6TYD6_9HYPH</name>
<keyword evidence="2" id="KW-0732">Signal</keyword>
<feature type="chain" id="PRO_5005359841" description="Adenylate cyclase" evidence="2">
    <location>
        <begin position="25"/>
        <end position="101"/>
    </location>
</feature>
<evidence type="ECO:0000313" key="3">
    <source>
        <dbReference type="EMBL" id="ENN85419.1"/>
    </source>
</evidence>
<dbReference type="EMBL" id="AQHN01000084">
    <property type="protein sequence ID" value="ENN85419.1"/>
    <property type="molecule type" value="Genomic_DNA"/>
</dbReference>
<dbReference type="Proteomes" id="UP000012429">
    <property type="component" value="Unassembled WGS sequence"/>
</dbReference>
<organism evidence="3 4">
    <name type="scientific">Rhizobium freirei PRF 81</name>
    <dbReference type="NCBI Taxonomy" id="363754"/>
    <lineage>
        <taxon>Bacteria</taxon>
        <taxon>Pseudomonadati</taxon>
        <taxon>Pseudomonadota</taxon>
        <taxon>Alphaproteobacteria</taxon>
        <taxon>Hyphomicrobiales</taxon>
        <taxon>Rhizobiaceae</taxon>
        <taxon>Rhizobium/Agrobacterium group</taxon>
        <taxon>Rhizobium</taxon>
    </lineage>
</organism>
<dbReference type="RefSeq" id="WP_004125553.1">
    <property type="nucleotide sequence ID" value="NZ_AQHN01000084.1"/>
</dbReference>
<reference evidence="3 4" key="1">
    <citation type="journal article" date="2012" name="BMC Genomics">
        <title>Genomic basis of broad host range and environmental adaptability of Rhizobium tropici CIAT 899 and Rhizobium sp. PRF 81 which are used in inoculants for common bean (Phaseolus vulgaris L.).</title>
        <authorList>
            <person name="Ormeno-Orrillo E."/>
            <person name="Menna P."/>
            <person name="Almeida L.G."/>
            <person name="Ollero F.J."/>
            <person name="Nicolas M.F."/>
            <person name="Pains Rodrigues E."/>
            <person name="Shigueyoshi Nakatani A."/>
            <person name="Silva Batista J.S."/>
            <person name="Oliveira Chueire L.M."/>
            <person name="Souza R.C."/>
            <person name="Ribeiro Vasconcelos A.T."/>
            <person name="Megias M."/>
            <person name="Hungria M."/>
            <person name="Martinez-Romero E."/>
        </authorList>
    </citation>
    <scope>NUCLEOTIDE SEQUENCE [LARGE SCALE GENOMIC DNA]</scope>
    <source>
        <strain evidence="3 4">PRF 81</strain>
    </source>
</reference>
<accession>N6TYD6</accession>
<evidence type="ECO:0008006" key="5">
    <source>
        <dbReference type="Google" id="ProtNLM"/>
    </source>
</evidence>
<sequence>MSRIYLSLIAGAILAVAPAMTVSAANVHTVTGTNGQPSQTIGTPQTGNVTPGNASNAPGSAFNPSGNAGTHYAGNQSQNSKNPKSVSQYDVAGFQQSHKPN</sequence>
<dbReference type="OrthoDB" id="4325863at2"/>
<feature type="signal peptide" evidence="2">
    <location>
        <begin position="1"/>
        <end position="24"/>
    </location>
</feature>